<dbReference type="RefSeq" id="WP_183789431.1">
    <property type="nucleotide sequence ID" value="NZ_JACIDU010000002.1"/>
</dbReference>
<comment type="caution">
    <text evidence="2">The sequence shown here is derived from an EMBL/GenBank/DDBJ whole genome shotgun (WGS) entry which is preliminary data.</text>
</comment>
<evidence type="ECO:0000313" key="2">
    <source>
        <dbReference type="EMBL" id="MBB4102171.1"/>
    </source>
</evidence>
<proteinExistence type="predicted"/>
<gene>
    <name evidence="2" type="ORF">GGQ66_000699</name>
</gene>
<protein>
    <submittedName>
        <fullName evidence="2">NADH:ubiquinone oxidoreductase subunit K</fullName>
    </submittedName>
</protein>
<sequence>MADLSRLLVSAMSRDYGALARQTGRNAVLYAVVAVLLLTAYVTGLAALAIYLTEIAGAAIALLSIAIGALAAALAVLAVVISANRRERELQLLREQLLQEQASRPGNLTGSLLSILPVLTRGSPFVSVFVAALTAFAAGFAATSKRK</sequence>
<feature type="transmembrane region" description="Helical" evidence="1">
    <location>
        <begin position="58"/>
        <end position="81"/>
    </location>
</feature>
<dbReference type="EMBL" id="JACIDU010000002">
    <property type="protein sequence ID" value="MBB4102171.1"/>
    <property type="molecule type" value="Genomic_DNA"/>
</dbReference>
<feature type="transmembrane region" description="Helical" evidence="1">
    <location>
        <begin position="27"/>
        <end position="52"/>
    </location>
</feature>
<evidence type="ECO:0000313" key="3">
    <source>
        <dbReference type="Proteomes" id="UP000584824"/>
    </source>
</evidence>
<feature type="transmembrane region" description="Helical" evidence="1">
    <location>
        <begin position="125"/>
        <end position="143"/>
    </location>
</feature>
<keyword evidence="1" id="KW-0812">Transmembrane</keyword>
<keyword evidence="1" id="KW-0472">Membrane</keyword>
<reference evidence="2 3" key="1">
    <citation type="submission" date="2020-08" db="EMBL/GenBank/DDBJ databases">
        <title>Genomic Encyclopedia of Type Strains, Phase IV (KMG-IV): sequencing the most valuable type-strain genomes for metagenomic binning, comparative biology and taxonomic classification.</title>
        <authorList>
            <person name="Goeker M."/>
        </authorList>
    </citation>
    <scope>NUCLEOTIDE SEQUENCE [LARGE SCALE GENOMIC DNA]</scope>
    <source>
        <strain evidence="2 3">DSM 26385</strain>
    </source>
</reference>
<keyword evidence="2" id="KW-0830">Ubiquinone</keyword>
<keyword evidence="1" id="KW-1133">Transmembrane helix</keyword>
<name>A0A7W6P0U3_9HYPH</name>
<accession>A0A7W6P0U3</accession>
<keyword evidence="3" id="KW-1185">Reference proteome</keyword>
<organism evidence="2 3">
    <name type="scientific">Allorhizobium borbori</name>
    <dbReference type="NCBI Taxonomy" id="485907"/>
    <lineage>
        <taxon>Bacteria</taxon>
        <taxon>Pseudomonadati</taxon>
        <taxon>Pseudomonadota</taxon>
        <taxon>Alphaproteobacteria</taxon>
        <taxon>Hyphomicrobiales</taxon>
        <taxon>Rhizobiaceae</taxon>
        <taxon>Rhizobium/Agrobacterium group</taxon>
        <taxon>Allorhizobium</taxon>
    </lineage>
</organism>
<dbReference type="Proteomes" id="UP000584824">
    <property type="component" value="Unassembled WGS sequence"/>
</dbReference>
<dbReference type="AlphaFoldDB" id="A0A7W6P0U3"/>
<evidence type="ECO:0000256" key="1">
    <source>
        <dbReference type="SAM" id="Phobius"/>
    </source>
</evidence>